<reference evidence="9 10" key="1">
    <citation type="submission" date="2020-02" db="EMBL/GenBank/DDBJ databases">
        <title>Fructobacillus sp. isolated from paper mulberry of Taiwan.</title>
        <authorList>
            <person name="Lin S.-T."/>
        </authorList>
    </citation>
    <scope>NUCLEOTIDE SEQUENCE [LARGE SCALE GENOMIC DNA]</scope>
    <source>
        <strain evidence="9 10">M2-14</strain>
    </source>
</reference>
<feature type="region of interest" description="Disordered" evidence="6">
    <location>
        <begin position="304"/>
        <end position="355"/>
    </location>
</feature>
<keyword evidence="4" id="KW-0732">Signal</keyword>
<evidence type="ECO:0000256" key="1">
    <source>
        <dbReference type="ARBA" id="ARBA00004168"/>
    </source>
</evidence>
<evidence type="ECO:0000313" key="10">
    <source>
        <dbReference type="Proteomes" id="UP001519504"/>
    </source>
</evidence>
<accession>A0ABS5R2G9</accession>
<proteinExistence type="predicted"/>
<dbReference type="Pfam" id="PF17961">
    <property type="entry name" value="Big_8"/>
    <property type="match status" value="1"/>
</dbReference>
<dbReference type="Gene3D" id="2.60.40.1280">
    <property type="match status" value="1"/>
</dbReference>
<dbReference type="InterPro" id="IPR041171">
    <property type="entry name" value="SDR_Ig"/>
</dbReference>
<evidence type="ECO:0000313" key="9">
    <source>
        <dbReference type="EMBL" id="MBS9339227.1"/>
    </source>
</evidence>
<dbReference type="InterPro" id="IPR011252">
    <property type="entry name" value="Fibrogen-bd_dom1"/>
</dbReference>
<feature type="compositionally biased region" description="Pro residues" evidence="6">
    <location>
        <begin position="317"/>
        <end position="336"/>
    </location>
</feature>
<keyword evidence="10" id="KW-1185">Reference proteome</keyword>
<protein>
    <submittedName>
        <fullName evidence="9">Uncharacterized protein</fullName>
    </submittedName>
</protein>
<dbReference type="InterPro" id="IPR008456">
    <property type="entry name" value="Collagen-bd_dom"/>
</dbReference>
<evidence type="ECO:0000259" key="8">
    <source>
        <dbReference type="Pfam" id="PF17961"/>
    </source>
</evidence>
<organism evidence="9 10">
    <name type="scientific">Fructobacillus broussonetiae</name>
    <dbReference type="NCBI Taxonomy" id="2713173"/>
    <lineage>
        <taxon>Bacteria</taxon>
        <taxon>Bacillati</taxon>
        <taxon>Bacillota</taxon>
        <taxon>Bacilli</taxon>
        <taxon>Lactobacillales</taxon>
        <taxon>Lactobacillaceae</taxon>
        <taxon>Fructobacillus</taxon>
    </lineage>
</organism>
<dbReference type="RefSeq" id="WP_213809505.1">
    <property type="nucleotide sequence ID" value="NZ_JAAMFK010000011.1"/>
</dbReference>
<evidence type="ECO:0000256" key="3">
    <source>
        <dbReference type="ARBA" id="ARBA00022525"/>
    </source>
</evidence>
<keyword evidence="3" id="KW-0964">Secreted</keyword>
<dbReference type="EMBL" id="JAAMFK010000011">
    <property type="protein sequence ID" value="MBS9339227.1"/>
    <property type="molecule type" value="Genomic_DNA"/>
</dbReference>
<keyword evidence="2" id="KW-0134">Cell wall</keyword>
<dbReference type="Pfam" id="PF05737">
    <property type="entry name" value="Collagen_bind"/>
    <property type="match status" value="1"/>
</dbReference>
<sequence>MKITWHFDLPKNSPIKSGDHLKFYLPINFQFNPDIMESVDKVSPLTDADGNVLGTTSTEGDRYVVISWNDYAEKYFKENGLLDNILVAYAGWNVVNSKTSRTVPINWGVNTHSVPSTPTVGPTPAPDPTPATPVGKDDFIINKSGNYGNPKTEAGYIYWSVRLNARKMNINNAVLNDQLSNGQTLYPNKGFQIWKYDLSTGWDMNKRTFISSGDYEKNGISVTPGLSANGSTHFQIHFGDIDSNTGYEVFYYSKYDPETTPDGTEYTNDADLNGIQFKKATAYNVHTADKVFIYEFIMGKKRPGGHVPKHDGGNPVNPTPTPTPNPTPTPTPTPAPKHPDFVLPNTSGGVDNKGG</sequence>
<keyword evidence="5" id="KW-0572">Peptidoglycan-anchor</keyword>
<comment type="caution">
    <text evidence="9">The sequence shown here is derived from an EMBL/GenBank/DDBJ whole genome shotgun (WGS) entry which is preliminary data.</text>
</comment>
<evidence type="ECO:0000256" key="2">
    <source>
        <dbReference type="ARBA" id="ARBA00022512"/>
    </source>
</evidence>
<comment type="subcellular location">
    <subcellularLocation>
        <location evidence="1">Secreted</location>
        <location evidence="1">Cell wall</location>
        <topology evidence="1">Peptidoglycan-anchor</topology>
    </subcellularLocation>
</comment>
<feature type="compositionally biased region" description="Pro residues" evidence="6">
    <location>
        <begin position="121"/>
        <end position="131"/>
    </location>
</feature>
<feature type="region of interest" description="Disordered" evidence="6">
    <location>
        <begin position="114"/>
        <end position="135"/>
    </location>
</feature>
<dbReference type="SUPFAM" id="SSF49401">
    <property type="entry name" value="Bacterial adhesins"/>
    <property type="match status" value="2"/>
</dbReference>
<dbReference type="Gene3D" id="2.60.40.740">
    <property type="match status" value="1"/>
</dbReference>
<name>A0ABS5R2G9_9LACO</name>
<feature type="domain" description="SDR-like Ig" evidence="8">
    <location>
        <begin position="1"/>
        <end position="75"/>
    </location>
</feature>
<evidence type="ECO:0000256" key="5">
    <source>
        <dbReference type="ARBA" id="ARBA00023088"/>
    </source>
</evidence>
<gene>
    <name evidence="9" type="ORF">G6R29_06365</name>
</gene>
<dbReference type="InterPro" id="IPR008966">
    <property type="entry name" value="Adhesion_dom_sf"/>
</dbReference>
<dbReference type="Proteomes" id="UP001519504">
    <property type="component" value="Unassembled WGS sequence"/>
</dbReference>
<evidence type="ECO:0000259" key="7">
    <source>
        <dbReference type="Pfam" id="PF05737"/>
    </source>
</evidence>
<evidence type="ECO:0000256" key="6">
    <source>
        <dbReference type="SAM" id="MobiDB-lite"/>
    </source>
</evidence>
<evidence type="ECO:0000256" key="4">
    <source>
        <dbReference type="ARBA" id="ARBA00022729"/>
    </source>
</evidence>
<feature type="domain" description="Collagen binding" evidence="7">
    <location>
        <begin position="140"/>
        <end position="280"/>
    </location>
</feature>